<dbReference type="Gene3D" id="3.90.79.10">
    <property type="entry name" value="Nucleoside Triphosphate Pyrophosphohydrolase"/>
    <property type="match status" value="1"/>
</dbReference>
<evidence type="ECO:0000256" key="4">
    <source>
        <dbReference type="ARBA" id="ARBA00022842"/>
    </source>
</evidence>
<keyword evidence="8" id="KW-1185">Reference proteome</keyword>
<comment type="similarity">
    <text evidence="2 5">Belongs to the Nudix hydrolase family.</text>
</comment>
<dbReference type="SUPFAM" id="SSF55811">
    <property type="entry name" value="Nudix"/>
    <property type="match status" value="1"/>
</dbReference>
<dbReference type="PANTHER" id="PTHR43046:SF12">
    <property type="entry name" value="GDP-MANNOSE MANNOSYL HYDROLASE"/>
    <property type="match status" value="1"/>
</dbReference>
<reference evidence="7 8" key="1">
    <citation type="journal article" date="2016" name="Biochim. Biophys. Acta">
        <title>Photochemical characterization of actinorhodopsin and its functional existence in the natural host.</title>
        <authorList>
            <person name="Nakamura S."/>
            <person name="Kikukawa T."/>
            <person name="Tamogami J."/>
            <person name="Kamiya M."/>
            <person name="Aizawa T."/>
            <person name="Hahn M.W."/>
            <person name="Ihara K."/>
            <person name="Kamo N."/>
            <person name="Demura M."/>
        </authorList>
    </citation>
    <scope>NUCLEOTIDE SEQUENCE [LARGE SCALE GENOMIC DNA]</scope>
    <source>
        <strain evidence="7 8">MWH-Dar1</strain>
    </source>
</reference>
<gene>
    <name evidence="7" type="ORF">A4Z71_04005</name>
</gene>
<evidence type="ECO:0000313" key="7">
    <source>
        <dbReference type="EMBL" id="AOY56141.1"/>
    </source>
</evidence>
<evidence type="ECO:0000259" key="6">
    <source>
        <dbReference type="PROSITE" id="PS51462"/>
    </source>
</evidence>
<evidence type="ECO:0000313" key="8">
    <source>
        <dbReference type="Proteomes" id="UP000243784"/>
    </source>
</evidence>
<dbReference type="RefSeq" id="WP_070954651.1">
    <property type="nucleotide sequence ID" value="NZ_CP015208.1"/>
</dbReference>
<comment type="cofactor">
    <cofactor evidence="1">
        <name>Mg(2+)</name>
        <dbReference type="ChEBI" id="CHEBI:18420"/>
    </cofactor>
</comment>
<evidence type="ECO:0000256" key="5">
    <source>
        <dbReference type="RuleBase" id="RU003476"/>
    </source>
</evidence>
<evidence type="ECO:0000256" key="2">
    <source>
        <dbReference type="ARBA" id="ARBA00005582"/>
    </source>
</evidence>
<organism evidence="7 8">
    <name type="scientific">Candidatus Rhodoluna planktonica</name>
    <dbReference type="NCBI Taxonomy" id="535712"/>
    <lineage>
        <taxon>Bacteria</taxon>
        <taxon>Bacillati</taxon>
        <taxon>Actinomycetota</taxon>
        <taxon>Actinomycetes</taxon>
        <taxon>Micrococcales</taxon>
        <taxon>Microbacteriaceae</taxon>
        <taxon>Luna cluster</taxon>
        <taxon>Luna-1 subcluster</taxon>
        <taxon>Rhodoluna</taxon>
    </lineage>
</organism>
<dbReference type="AlphaFoldDB" id="A0A1D9DZB5"/>
<dbReference type="EMBL" id="CP015208">
    <property type="protein sequence ID" value="AOY56141.1"/>
    <property type="molecule type" value="Genomic_DNA"/>
</dbReference>
<dbReference type="PANTHER" id="PTHR43046">
    <property type="entry name" value="GDP-MANNOSE MANNOSYL HYDROLASE"/>
    <property type="match status" value="1"/>
</dbReference>
<sequence>MVAPGSHRKTARVLLIDEQHRILLLLTHFDPDVKLPPRWITPGGGIDEGESTIDAAVRELFEETGIQVSAPILGESVWETSGRWLWGDGRNFHDFTDTFFLHRINQTFELDRSNWTADEHRDVLDYRWWSPEDFFAPQQYLIGPPGLAQFYLDHLYPKLLPQSR</sequence>
<dbReference type="Proteomes" id="UP000243784">
    <property type="component" value="Chromosome"/>
</dbReference>
<dbReference type="STRING" id="535712.A4Z71_04005"/>
<dbReference type="CDD" id="cd04685">
    <property type="entry name" value="NUDIX_Hydrolase"/>
    <property type="match status" value="1"/>
</dbReference>
<name>A0A1D9DZB5_9MICO</name>
<keyword evidence="3 5" id="KW-0378">Hydrolase</keyword>
<dbReference type="InterPro" id="IPR020476">
    <property type="entry name" value="Nudix_hydrolase"/>
</dbReference>
<dbReference type="Pfam" id="PF00293">
    <property type="entry name" value="NUDIX"/>
    <property type="match status" value="1"/>
</dbReference>
<dbReference type="InterPro" id="IPR015797">
    <property type="entry name" value="NUDIX_hydrolase-like_dom_sf"/>
</dbReference>
<dbReference type="KEGG" id="rpla:A4Z71_04005"/>
<dbReference type="PRINTS" id="PR00502">
    <property type="entry name" value="NUDIXFAMILY"/>
</dbReference>
<dbReference type="OrthoDB" id="9804442at2"/>
<evidence type="ECO:0000256" key="3">
    <source>
        <dbReference type="ARBA" id="ARBA00022801"/>
    </source>
</evidence>
<accession>A0A1D9DZB5</accession>
<dbReference type="GO" id="GO:0016787">
    <property type="term" value="F:hydrolase activity"/>
    <property type="evidence" value="ECO:0007669"/>
    <property type="project" value="UniProtKB-KW"/>
</dbReference>
<evidence type="ECO:0000256" key="1">
    <source>
        <dbReference type="ARBA" id="ARBA00001946"/>
    </source>
</evidence>
<proteinExistence type="inferred from homology"/>
<dbReference type="PROSITE" id="PS00893">
    <property type="entry name" value="NUDIX_BOX"/>
    <property type="match status" value="1"/>
</dbReference>
<dbReference type="PROSITE" id="PS51462">
    <property type="entry name" value="NUDIX"/>
    <property type="match status" value="1"/>
</dbReference>
<dbReference type="InterPro" id="IPR000086">
    <property type="entry name" value="NUDIX_hydrolase_dom"/>
</dbReference>
<protein>
    <recommendedName>
        <fullName evidence="6">Nudix hydrolase domain-containing protein</fullName>
    </recommendedName>
</protein>
<dbReference type="InterPro" id="IPR020084">
    <property type="entry name" value="NUDIX_hydrolase_CS"/>
</dbReference>
<keyword evidence="4" id="KW-0460">Magnesium</keyword>
<feature type="domain" description="Nudix hydrolase" evidence="6">
    <location>
        <begin position="6"/>
        <end position="161"/>
    </location>
</feature>